<dbReference type="AlphaFoldDB" id="A0A853FEY2"/>
<dbReference type="OrthoDB" id="13103at2"/>
<dbReference type="PANTHER" id="PTHR30136:SF35">
    <property type="entry name" value="HTH-TYPE TRANSCRIPTIONAL REGULATOR RV1719"/>
    <property type="match status" value="1"/>
</dbReference>
<sequence length="255" mass="28225">MTANNGMNPKNSSAGRVLRIMDVVSKHGRAISLAEITEQLDIPKGTAHRLCAQLVDMGFLARDIDARSYGIGSALRRLALSTLNHRSIQSLRHQVLIELVKQVEETCNFTTLDGTEVVYLDRVESQWPLRLILDVGSHVPLHCTASGKMMLAHLPPKEFSQIVAHLKLDAKTPSTITSLVDLENECREIRELGYSTDREEFIAGLIAVAVPVYDSHGDVRAVVAMHAPTARMSLEHAKKQLPYLSKAAREMETLL</sequence>
<keyword evidence="1" id="KW-0805">Transcription regulation</keyword>
<dbReference type="Gene3D" id="3.30.450.40">
    <property type="match status" value="1"/>
</dbReference>
<feature type="domain" description="IclR-ED" evidence="5">
    <location>
        <begin position="74"/>
        <end position="255"/>
    </location>
</feature>
<dbReference type="GO" id="GO:0045892">
    <property type="term" value="P:negative regulation of DNA-templated transcription"/>
    <property type="evidence" value="ECO:0007669"/>
    <property type="project" value="TreeGrafter"/>
</dbReference>
<evidence type="ECO:0000259" key="5">
    <source>
        <dbReference type="PROSITE" id="PS51078"/>
    </source>
</evidence>
<name>A0A853FEY2_9BURK</name>
<dbReference type="InterPro" id="IPR036390">
    <property type="entry name" value="WH_DNA-bd_sf"/>
</dbReference>
<keyword evidence="3" id="KW-0804">Transcription</keyword>
<dbReference type="SUPFAM" id="SSF46785">
    <property type="entry name" value="Winged helix' DNA-binding domain"/>
    <property type="match status" value="1"/>
</dbReference>
<dbReference type="GO" id="GO:0003677">
    <property type="term" value="F:DNA binding"/>
    <property type="evidence" value="ECO:0007669"/>
    <property type="project" value="UniProtKB-KW"/>
</dbReference>
<dbReference type="InterPro" id="IPR050707">
    <property type="entry name" value="HTH_MetabolicPath_Reg"/>
</dbReference>
<gene>
    <name evidence="6" type="ORF">H0A68_10890</name>
</gene>
<dbReference type="Pfam" id="PF01614">
    <property type="entry name" value="IclR_C"/>
    <property type="match status" value="1"/>
</dbReference>
<evidence type="ECO:0000313" key="7">
    <source>
        <dbReference type="Proteomes" id="UP000580517"/>
    </source>
</evidence>
<evidence type="ECO:0000256" key="2">
    <source>
        <dbReference type="ARBA" id="ARBA00023125"/>
    </source>
</evidence>
<protein>
    <submittedName>
        <fullName evidence="6">IclR family transcriptional regulator</fullName>
    </submittedName>
</protein>
<reference evidence="6 7" key="1">
    <citation type="submission" date="2020-07" db="EMBL/GenBank/DDBJ databases">
        <title>Taxonomic revisions and descriptions of new bacterial species based on genomic comparisons in the high-G+C-content subgroup of the family Alcaligenaceae.</title>
        <authorList>
            <person name="Szabo A."/>
            <person name="Felfoldi T."/>
        </authorList>
    </citation>
    <scope>NUCLEOTIDE SEQUENCE [LARGE SCALE GENOMIC DNA]</scope>
    <source>
        <strain evidence="6 7">DSM 25264</strain>
    </source>
</reference>
<dbReference type="InterPro" id="IPR014757">
    <property type="entry name" value="Tscrpt_reg_IclR_C"/>
</dbReference>
<dbReference type="EMBL" id="JACCEW010000003">
    <property type="protein sequence ID" value="NYT37380.1"/>
    <property type="molecule type" value="Genomic_DNA"/>
</dbReference>
<dbReference type="SMART" id="SM00346">
    <property type="entry name" value="HTH_ICLR"/>
    <property type="match status" value="1"/>
</dbReference>
<keyword evidence="2" id="KW-0238">DNA-binding</keyword>
<evidence type="ECO:0000256" key="3">
    <source>
        <dbReference type="ARBA" id="ARBA00023163"/>
    </source>
</evidence>
<dbReference type="Proteomes" id="UP000580517">
    <property type="component" value="Unassembled WGS sequence"/>
</dbReference>
<feature type="domain" description="HTH iclR-type" evidence="4">
    <location>
        <begin position="11"/>
        <end position="73"/>
    </location>
</feature>
<dbReference type="InterPro" id="IPR029016">
    <property type="entry name" value="GAF-like_dom_sf"/>
</dbReference>
<evidence type="ECO:0000259" key="4">
    <source>
        <dbReference type="PROSITE" id="PS51077"/>
    </source>
</evidence>
<evidence type="ECO:0000256" key="1">
    <source>
        <dbReference type="ARBA" id="ARBA00023015"/>
    </source>
</evidence>
<evidence type="ECO:0000313" key="6">
    <source>
        <dbReference type="EMBL" id="NYT37380.1"/>
    </source>
</evidence>
<dbReference type="InterPro" id="IPR036388">
    <property type="entry name" value="WH-like_DNA-bd_sf"/>
</dbReference>
<dbReference type="PROSITE" id="PS51078">
    <property type="entry name" value="ICLR_ED"/>
    <property type="match status" value="1"/>
</dbReference>
<dbReference type="GO" id="GO:0003700">
    <property type="term" value="F:DNA-binding transcription factor activity"/>
    <property type="evidence" value="ECO:0007669"/>
    <property type="project" value="TreeGrafter"/>
</dbReference>
<dbReference type="PROSITE" id="PS51077">
    <property type="entry name" value="HTH_ICLR"/>
    <property type="match status" value="1"/>
</dbReference>
<dbReference type="Gene3D" id="1.10.10.10">
    <property type="entry name" value="Winged helix-like DNA-binding domain superfamily/Winged helix DNA-binding domain"/>
    <property type="match status" value="1"/>
</dbReference>
<organism evidence="6 7">
    <name type="scientific">Allopusillimonas soli</name>
    <dbReference type="NCBI Taxonomy" id="659016"/>
    <lineage>
        <taxon>Bacteria</taxon>
        <taxon>Pseudomonadati</taxon>
        <taxon>Pseudomonadota</taxon>
        <taxon>Betaproteobacteria</taxon>
        <taxon>Burkholderiales</taxon>
        <taxon>Alcaligenaceae</taxon>
        <taxon>Allopusillimonas</taxon>
    </lineage>
</organism>
<comment type="caution">
    <text evidence="6">The sequence shown here is derived from an EMBL/GenBank/DDBJ whole genome shotgun (WGS) entry which is preliminary data.</text>
</comment>
<dbReference type="PANTHER" id="PTHR30136">
    <property type="entry name" value="HELIX-TURN-HELIX TRANSCRIPTIONAL REGULATOR, ICLR FAMILY"/>
    <property type="match status" value="1"/>
</dbReference>
<dbReference type="InterPro" id="IPR005471">
    <property type="entry name" value="Tscrpt_reg_IclR_N"/>
</dbReference>
<proteinExistence type="predicted"/>
<keyword evidence="7" id="KW-1185">Reference proteome</keyword>
<dbReference type="SUPFAM" id="SSF55781">
    <property type="entry name" value="GAF domain-like"/>
    <property type="match status" value="1"/>
</dbReference>
<dbReference type="Pfam" id="PF09339">
    <property type="entry name" value="HTH_IclR"/>
    <property type="match status" value="1"/>
</dbReference>
<accession>A0A853FEY2</accession>